<dbReference type="AlphaFoldDB" id="A0A4Y9XMG1"/>
<proteinExistence type="predicted"/>
<accession>A0A4Y9XMG1</accession>
<dbReference type="Proteomes" id="UP000298327">
    <property type="component" value="Unassembled WGS sequence"/>
</dbReference>
<reference evidence="2 3" key="1">
    <citation type="submission" date="2019-02" db="EMBL/GenBank/DDBJ databases">
        <title>Genome sequencing of the rare red list fungi Dentipellis fragilis.</title>
        <authorList>
            <person name="Buettner E."/>
            <person name="Kellner H."/>
        </authorList>
    </citation>
    <scope>NUCLEOTIDE SEQUENCE [LARGE SCALE GENOMIC DNA]</scope>
    <source>
        <strain evidence="2 3">DSM 105465</strain>
    </source>
</reference>
<feature type="compositionally biased region" description="Low complexity" evidence="1">
    <location>
        <begin position="25"/>
        <end position="36"/>
    </location>
</feature>
<sequence>TGLSIQFRDTPDSGARRGHGPSPPSSTSTSASRPTTTPRPHPHPQPRSSARKARTLPASSSTSAAATYSRQKAAAYADLLVAHCPRLARLVLITRTWGVPCIPPSVMQCGHIRNEWAEAGGAGAGRLCALRGAAPCGSRRAAGAGAGRAAAGCAKAESDDGRRVGASPGRREGGKALEALRADCAAVPAPLLARCRVEDADGGTW</sequence>
<organism evidence="2 3">
    <name type="scientific">Dentipellis fragilis</name>
    <dbReference type="NCBI Taxonomy" id="205917"/>
    <lineage>
        <taxon>Eukaryota</taxon>
        <taxon>Fungi</taxon>
        <taxon>Dikarya</taxon>
        <taxon>Basidiomycota</taxon>
        <taxon>Agaricomycotina</taxon>
        <taxon>Agaricomycetes</taxon>
        <taxon>Russulales</taxon>
        <taxon>Hericiaceae</taxon>
        <taxon>Dentipellis</taxon>
    </lineage>
</organism>
<dbReference type="EMBL" id="SEOQ01001654">
    <property type="protein sequence ID" value="TFY50942.1"/>
    <property type="molecule type" value="Genomic_DNA"/>
</dbReference>
<comment type="caution">
    <text evidence="2">The sequence shown here is derived from an EMBL/GenBank/DDBJ whole genome shotgun (WGS) entry which is preliminary data.</text>
</comment>
<evidence type="ECO:0000313" key="2">
    <source>
        <dbReference type="EMBL" id="TFY50942.1"/>
    </source>
</evidence>
<feature type="compositionally biased region" description="Basic residues" evidence="1">
    <location>
        <begin position="40"/>
        <end position="54"/>
    </location>
</feature>
<evidence type="ECO:0000313" key="3">
    <source>
        <dbReference type="Proteomes" id="UP000298327"/>
    </source>
</evidence>
<keyword evidence="3" id="KW-1185">Reference proteome</keyword>
<protein>
    <submittedName>
        <fullName evidence="2">Uncharacterized protein</fullName>
    </submittedName>
</protein>
<gene>
    <name evidence="2" type="ORF">EVG20_g11243</name>
</gene>
<feature type="non-terminal residue" evidence="2">
    <location>
        <position position="1"/>
    </location>
</feature>
<name>A0A4Y9XMG1_9AGAM</name>
<evidence type="ECO:0000256" key="1">
    <source>
        <dbReference type="SAM" id="MobiDB-lite"/>
    </source>
</evidence>
<feature type="region of interest" description="Disordered" evidence="1">
    <location>
        <begin position="1"/>
        <end position="64"/>
    </location>
</feature>